<evidence type="ECO:0000313" key="3">
    <source>
        <dbReference type="Proteomes" id="UP000298663"/>
    </source>
</evidence>
<feature type="compositionally biased region" description="Acidic residues" evidence="1">
    <location>
        <begin position="16"/>
        <end position="35"/>
    </location>
</feature>
<reference evidence="2 3" key="2">
    <citation type="journal article" date="2019" name="G3 (Bethesda)">
        <title>Hybrid Assembly of the Genome of the Entomopathogenic Nematode Steinernema carpocapsae Identifies the X-Chromosome.</title>
        <authorList>
            <person name="Serra L."/>
            <person name="Macchietto M."/>
            <person name="Macias-Munoz A."/>
            <person name="McGill C.J."/>
            <person name="Rodriguez I.M."/>
            <person name="Rodriguez B."/>
            <person name="Murad R."/>
            <person name="Mortazavi A."/>
        </authorList>
    </citation>
    <scope>NUCLEOTIDE SEQUENCE [LARGE SCALE GENOMIC DNA]</scope>
    <source>
        <strain evidence="2 3">ALL</strain>
    </source>
</reference>
<keyword evidence="3" id="KW-1185">Reference proteome</keyword>
<feature type="compositionally biased region" description="Basic and acidic residues" evidence="1">
    <location>
        <begin position="68"/>
        <end position="84"/>
    </location>
</feature>
<organism evidence="2 3">
    <name type="scientific">Steinernema carpocapsae</name>
    <name type="common">Entomopathogenic nematode</name>
    <dbReference type="NCBI Taxonomy" id="34508"/>
    <lineage>
        <taxon>Eukaryota</taxon>
        <taxon>Metazoa</taxon>
        <taxon>Ecdysozoa</taxon>
        <taxon>Nematoda</taxon>
        <taxon>Chromadorea</taxon>
        <taxon>Rhabditida</taxon>
        <taxon>Tylenchina</taxon>
        <taxon>Panagrolaimomorpha</taxon>
        <taxon>Strongyloidoidea</taxon>
        <taxon>Steinernematidae</taxon>
        <taxon>Steinernema</taxon>
    </lineage>
</organism>
<gene>
    <name evidence="2" type="ORF">L596_028428</name>
</gene>
<accession>A0A4U5LYJ0</accession>
<evidence type="ECO:0000313" key="2">
    <source>
        <dbReference type="EMBL" id="TKR61303.1"/>
    </source>
</evidence>
<dbReference type="EMBL" id="AZBU02000011">
    <property type="protein sequence ID" value="TKR61303.1"/>
    <property type="molecule type" value="Genomic_DNA"/>
</dbReference>
<proteinExistence type="predicted"/>
<protein>
    <submittedName>
        <fullName evidence="2">Uncharacterized protein</fullName>
    </submittedName>
</protein>
<dbReference type="Proteomes" id="UP000298663">
    <property type="component" value="Unassembled WGS sequence"/>
</dbReference>
<dbReference type="OrthoDB" id="5786942at2759"/>
<feature type="region of interest" description="Disordered" evidence="1">
    <location>
        <begin position="1"/>
        <end position="91"/>
    </location>
</feature>
<comment type="caution">
    <text evidence="2">The sequence shown here is derived from an EMBL/GenBank/DDBJ whole genome shotgun (WGS) entry which is preliminary data.</text>
</comment>
<reference evidence="2 3" key="1">
    <citation type="journal article" date="2015" name="Genome Biol.">
        <title>Comparative genomics of Steinernema reveals deeply conserved gene regulatory networks.</title>
        <authorList>
            <person name="Dillman A.R."/>
            <person name="Macchietto M."/>
            <person name="Porter C.F."/>
            <person name="Rogers A."/>
            <person name="Williams B."/>
            <person name="Antoshechkin I."/>
            <person name="Lee M.M."/>
            <person name="Goodwin Z."/>
            <person name="Lu X."/>
            <person name="Lewis E.E."/>
            <person name="Goodrich-Blair H."/>
            <person name="Stock S.P."/>
            <person name="Adams B.J."/>
            <person name="Sternberg P.W."/>
            <person name="Mortazavi A."/>
        </authorList>
    </citation>
    <scope>NUCLEOTIDE SEQUENCE [LARGE SCALE GENOMIC DNA]</scope>
    <source>
        <strain evidence="2 3">ALL</strain>
    </source>
</reference>
<sequence length="426" mass="48748">MSDDQDRETCSPAATIDDDEDQSEMDVSDEEGEEDDSRRPWFPAARRDDGGESSSCCGSSSEEEPEDEAKKEANEAGKVHEPGKKTTRRFHRKTDRFRNLVMKHKKLDEYITGGYRELLLGGPVLSERHRARHRQNLSHIHTYNQRIQNAYRVSTNVMHNFMTPLPRLNQFRCPQCGLSSTRPKTLLNHVCPAENKKWVPPDFMNHERLIANGFRSKGKDVMAIMERFPDAHTFEINRFKVKDMEDPEVQHIDTPPLLMSLSISAAGKISEQQGGKVQNGDEEVVPKENFYTVPLKKRPFWSRRKFGDGFFCTVCRNLFQEFYAFDEHLQRNKECARSPQPLYIAIRADSSVPASYEYGQRVRVPISANPEEEEEEPIRTCTKCKSSGFDSNSEFYSHIFKCAQTSEAPTDALAVKVTAAEVEPTQ</sequence>
<dbReference type="AlphaFoldDB" id="A0A4U5LYJ0"/>
<evidence type="ECO:0000256" key="1">
    <source>
        <dbReference type="SAM" id="MobiDB-lite"/>
    </source>
</evidence>
<name>A0A4U5LYJ0_STECR</name>